<name>A0ABS9MDY1_9FIRM</name>
<dbReference type="RefSeq" id="WP_238075235.1">
    <property type="nucleotide sequence ID" value="NZ_JAKNJB010000055.1"/>
</dbReference>
<accession>A0ABS9MDY1</accession>
<dbReference type="Proteomes" id="UP001200313">
    <property type="component" value="Unassembled WGS sequence"/>
</dbReference>
<evidence type="ECO:0000313" key="3">
    <source>
        <dbReference type="Proteomes" id="UP001200313"/>
    </source>
</evidence>
<dbReference type="CDD" id="cd07067">
    <property type="entry name" value="HP_PGM_like"/>
    <property type="match status" value="1"/>
</dbReference>
<gene>
    <name evidence="2" type="ORF">L0P79_18505</name>
</gene>
<sequence length="355" mass="38573">MRKLYLIRHGQCRNGAHRCIGGTDLPLDEVGLCQAERLRQWARSKPLTAVYTSPLSRCRETARILSDGRLPVHTADGLREMDGGVWEGLLYADIRVRWPEAYAARGAHLGAVPPPGGESFSAAGARLGGCIRGILARTEGDIALISHAGAGRGWLAPLLGLDLDDVLSIRQPWGGISELTWSRGRFTVDCLGLQPDPVPPPFLLEALLDRQEAPPAVRTHGEAVARTALALADPIPEPPVDRPLLEAACRLHDIAKGSPDHARRGARLLDEAGYPAVAALIAVHHDLPPSAGLEARLLYLADKLVQGSEPTCLEARFAASRKKCETPSARAAWERRYRAARDILDEYQLNWGQTQ</sequence>
<comment type="caution">
    <text evidence="2">The sequence shown here is derived from an EMBL/GenBank/DDBJ whole genome shotgun (WGS) entry which is preliminary data.</text>
</comment>
<organism evidence="2 3">
    <name type="scientific">Intestinimonas massiliensis</name>
    <name type="common">ex Afouda et al. 2020</name>
    <dbReference type="NCBI Taxonomy" id="1673721"/>
    <lineage>
        <taxon>Bacteria</taxon>
        <taxon>Bacillati</taxon>
        <taxon>Bacillota</taxon>
        <taxon>Clostridia</taxon>
        <taxon>Eubacteriales</taxon>
        <taxon>Intestinimonas</taxon>
    </lineage>
</organism>
<dbReference type="InterPro" id="IPR003607">
    <property type="entry name" value="HD/PDEase_dom"/>
</dbReference>
<feature type="domain" description="HD" evidence="1">
    <location>
        <begin position="217"/>
        <end position="307"/>
    </location>
</feature>
<proteinExistence type="predicted"/>
<dbReference type="InterPro" id="IPR006674">
    <property type="entry name" value="HD_domain"/>
</dbReference>
<dbReference type="PANTHER" id="PTHR48100:SF1">
    <property type="entry name" value="HISTIDINE PHOSPHATASE FAMILY PROTEIN-RELATED"/>
    <property type="match status" value="1"/>
</dbReference>
<dbReference type="SUPFAM" id="SSF53254">
    <property type="entry name" value="Phosphoglycerate mutase-like"/>
    <property type="match status" value="1"/>
</dbReference>
<evidence type="ECO:0000313" key="2">
    <source>
        <dbReference type="EMBL" id="MCG4529029.1"/>
    </source>
</evidence>
<dbReference type="SUPFAM" id="SSF109604">
    <property type="entry name" value="HD-domain/PDEase-like"/>
    <property type="match status" value="1"/>
</dbReference>
<dbReference type="InterPro" id="IPR029033">
    <property type="entry name" value="His_PPase_superfam"/>
</dbReference>
<dbReference type="InterPro" id="IPR050275">
    <property type="entry name" value="PGM_Phosphatase"/>
</dbReference>
<dbReference type="EMBL" id="JAKNJB010000055">
    <property type="protein sequence ID" value="MCG4529029.1"/>
    <property type="molecule type" value="Genomic_DNA"/>
</dbReference>
<dbReference type="Gene3D" id="1.10.3210.10">
    <property type="entry name" value="Hypothetical protein af1432"/>
    <property type="match status" value="1"/>
</dbReference>
<dbReference type="Gene3D" id="3.40.50.1240">
    <property type="entry name" value="Phosphoglycerate mutase-like"/>
    <property type="match status" value="1"/>
</dbReference>
<dbReference type="SMART" id="SM00471">
    <property type="entry name" value="HDc"/>
    <property type="match status" value="1"/>
</dbReference>
<reference evidence="2 3" key="1">
    <citation type="submission" date="2022-01" db="EMBL/GenBank/DDBJ databases">
        <title>Collection of gut derived symbiotic bacterial strains cultured from healthy donors.</title>
        <authorList>
            <person name="Lin H."/>
            <person name="Kohout C."/>
            <person name="Waligurski E."/>
            <person name="Pamer E.G."/>
        </authorList>
    </citation>
    <scope>NUCLEOTIDE SEQUENCE [LARGE SCALE GENOMIC DNA]</scope>
    <source>
        <strain evidence="2 3">DFI.3.7</strain>
    </source>
</reference>
<dbReference type="InterPro" id="IPR013078">
    <property type="entry name" value="His_Pase_superF_clade-1"/>
</dbReference>
<dbReference type="CDD" id="cd00077">
    <property type="entry name" value="HDc"/>
    <property type="match status" value="1"/>
</dbReference>
<dbReference type="PANTHER" id="PTHR48100">
    <property type="entry name" value="BROAD-SPECIFICITY PHOSPHATASE YOR283W-RELATED"/>
    <property type="match status" value="1"/>
</dbReference>
<dbReference type="PROSITE" id="PS51831">
    <property type="entry name" value="HD"/>
    <property type="match status" value="1"/>
</dbReference>
<keyword evidence="3" id="KW-1185">Reference proteome</keyword>
<dbReference type="SMART" id="SM00855">
    <property type="entry name" value="PGAM"/>
    <property type="match status" value="1"/>
</dbReference>
<dbReference type="Pfam" id="PF00300">
    <property type="entry name" value="His_Phos_1"/>
    <property type="match status" value="1"/>
</dbReference>
<protein>
    <submittedName>
        <fullName evidence="2">Histidine phosphatase family protein</fullName>
    </submittedName>
</protein>
<evidence type="ECO:0000259" key="1">
    <source>
        <dbReference type="PROSITE" id="PS51831"/>
    </source>
</evidence>
<dbReference type="Pfam" id="PF01966">
    <property type="entry name" value="HD"/>
    <property type="match status" value="1"/>
</dbReference>